<evidence type="ECO:0000313" key="7">
    <source>
        <dbReference type="Proteomes" id="UP001595904"/>
    </source>
</evidence>
<evidence type="ECO:0000313" key="6">
    <source>
        <dbReference type="EMBL" id="MFC4313672.1"/>
    </source>
</evidence>
<dbReference type="EMBL" id="JBHSDU010000015">
    <property type="protein sequence ID" value="MFC4313672.1"/>
    <property type="molecule type" value="Genomic_DNA"/>
</dbReference>
<keyword evidence="3 5" id="KW-0520">NAD</keyword>
<evidence type="ECO:0000256" key="5">
    <source>
        <dbReference type="HAMAP-Rule" id="MF_00299"/>
    </source>
</evidence>
<evidence type="ECO:0000256" key="3">
    <source>
        <dbReference type="ARBA" id="ARBA00023027"/>
    </source>
</evidence>
<comment type="function">
    <text evidence="4 5">Removes the 2'-phosphate from RNA via an intermediate in which the phosphate is ADP-ribosylated by NAD followed by a presumed transesterification to release the RNA and generate ADP-ribose 1''-2''-cyclic phosphate (APPR&gt;P). May function as an ADP-ribosylase.</text>
</comment>
<dbReference type="Gene3D" id="1.10.10.970">
    <property type="entry name" value="RNA 2'-phosphotransferase, Tpt1/KptA family, N-terminal domain"/>
    <property type="match status" value="1"/>
</dbReference>
<gene>
    <name evidence="5" type="primary">kptA</name>
    <name evidence="6" type="ORF">ACFPN2_31655</name>
</gene>
<evidence type="ECO:0000256" key="2">
    <source>
        <dbReference type="ARBA" id="ARBA00022679"/>
    </source>
</evidence>
<dbReference type="SUPFAM" id="SSF56399">
    <property type="entry name" value="ADP-ribosylation"/>
    <property type="match status" value="1"/>
</dbReference>
<dbReference type="PANTHER" id="PTHR12684">
    <property type="entry name" value="PUTATIVE PHOSPHOTRANSFERASE"/>
    <property type="match status" value="1"/>
</dbReference>
<dbReference type="InterPro" id="IPR022928">
    <property type="entry name" value="RNA_2'-PTrans_KptA"/>
</dbReference>
<dbReference type="InterPro" id="IPR042080">
    <property type="entry name" value="RNA_2'-PTrans_N"/>
</dbReference>
<keyword evidence="2 5" id="KW-0808">Transferase</keyword>
<dbReference type="InterPro" id="IPR042081">
    <property type="entry name" value="RNA_2'-PTrans_C"/>
</dbReference>
<dbReference type="RefSeq" id="WP_380604198.1">
    <property type="nucleotide sequence ID" value="NZ_JBHSDU010000015.1"/>
</dbReference>
<reference evidence="7" key="1">
    <citation type="journal article" date="2019" name="Int. J. Syst. Evol. Microbiol.">
        <title>The Global Catalogue of Microorganisms (GCM) 10K type strain sequencing project: providing services to taxonomists for standard genome sequencing and annotation.</title>
        <authorList>
            <consortium name="The Broad Institute Genomics Platform"/>
            <consortium name="The Broad Institute Genome Sequencing Center for Infectious Disease"/>
            <person name="Wu L."/>
            <person name="Ma J."/>
        </authorList>
    </citation>
    <scope>NUCLEOTIDE SEQUENCE [LARGE SCALE GENOMIC DNA]</scope>
    <source>
        <strain evidence="7">CGMCC 1.10759</strain>
    </source>
</reference>
<dbReference type="InterPro" id="IPR002745">
    <property type="entry name" value="Ptrans_KptA/Tpt1"/>
</dbReference>
<dbReference type="Proteomes" id="UP001595904">
    <property type="component" value="Unassembled WGS sequence"/>
</dbReference>
<name>A0ABV8T1T7_9GAMM</name>
<keyword evidence="7" id="KW-1185">Reference proteome</keyword>
<comment type="similarity">
    <text evidence="1 5">Belongs to the KptA/TPT1 family.</text>
</comment>
<evidence type="ECO:0000256" key="4">
    <source>
        <dbReference type="ARBA" id="ARBA00025212"/>
    </source>
</evidence>
<proteinExistence type="inferred from homology"/>
<dbReference type="Gene3D" id="3.20.170.30">
    <property type="match status" value="1"/>
</dbReference>
<organism evidence="6 7">
    <name type="scientific">Steroidobacter flavus</name>
    <dbReference type="NCBI Taxonomy" id="1842136"/>
    <lineage>
        <taxon>Bacteria</taxon>
        <taxon>Pseudomonadati</taxon>
        <taxon>Pseudomonadota</taxon>
        <taxon>Gammaproteobacteria</taxon>
        <taxon>Steroidobacterales</taxon>
        <taxon>Steroidobacteraceae</taxon>
        <taxon>Steroidobacter</taxon>
    </lineage>
</organism>
<accession>A0ABV8T1T7</accession>
<evidence type="ECO:0000256" key="1">
    <source>
        <dbReference type="ARBA" id="ARBA00009836"/>
    </source>
</evidence>
<sequence length="179" mass="20168">MSEARLIRISRLMSLILRHKPQQFGILLDAEGYAPLEEVVRAVRESIADAGIEDVQQIVAHIEPDKARFSIEGSDIRANYGHSLRDRIEQPRVVPPEVLLHGTSESAVLDIRREGIRPMRRQYVHLTTHRDLAARVGGRHGKATVLEVEALRASEAGLAFYRANESFWLADFIPGAFIR</sequence>
<dbReference type="HAMAP" id="MF_00299">
    <property type="entry name" value="KptA"/>
    <property type="match status" value="1"/>
</dbReference>
<protein>
    <recommendedName>
        <fullName evidence="5">Probable RNA 2'-phosphotransferase</fullName>
        <ecNumber evidence="5">2.7.1.-</ecNumber>
    </recommendedName>
</protein>
<dbReference type="Pfam" id="PF01885">
    <property type="entry name" value="PTS_2-RNA"/>
    <property type="match status" value="1"/>
</dbReference>
<dbReference type="EC" id="2.7.1.-" evidence="5"/>
<comment type="caution">
    <text evidence="6">The sequence shown here is derived from an EMBL/GenBank/DDBJ whole genome shotgun (WGS) entry which is preliminary data.</text>
</comment>
<dbReference type="PANTHER" id="PTHR12684:SF2">
    <property type="entry name" value="TRNA 2'-PHOSPHOTRANSFERASE 1"/>
    <property type="match status" value="1"/>
</dbReference>